<gene>
    <name evidence="1" type="ORF">PBRASI_LOCUS8034</name>
</gene>
<dbReference type="EMBL" id="CAJVPI010001349">
    <property type="protein sequence ID" value="CAG8608496.1"/>
    <property type="molecule type" value="Genomic_DNA"/>
</dbReference>
<protein>
    <submittedName>
        <fullName evidence="1">4788_t:CDS:1</fullName>
    </submittedName>
</protein>
<reference evidence="1" key="1">
    <citation type="submission" date="2021-06" db="EMBL/GenBank/DDBJ databases">
        <authorList>
            <person name="Kallberg Y."/>
            <person name="Tangrot J."/>
            <person name="Rosling A."/>
        </authorList>
    </citation>
    <scope>NUCLEOTIDE SEQUENCE</scope>
    <source>
        <strain evidence="1">BR232B</strain>
    </source>
</reference>
<dbReference type="Proteomes" id="UP000789739">
    <property type="component" value="Unassembled WGS sequence"/>
</dbReference>
<evidence type="ECO:0000313" key="2">
    <source>
        <dbReference type="Proteomes" id="UP000789739"/>
    </source>
</evidence>
<accession>A0A9N9CRK1</accession>
<keyword evidence="2" id="KW-1185">Reference proteome</keyword>
<dbReference type="AlphaFoldDB" id="A0A9N9CRK1"/>
<evidence type="ECO:0000313" key="1">
    <source>
        <dbReference type="EMBL" id="CAG8608496.1"/>
    </source>
</evidence>
<sequence length="152" mass="17650">MPPPLDNSGFNYFVETPSDEWDTLAYHKAWQIRGFPMVKSTLTRSFDRQVNWFLEHGLPAEKKKAKSLKNQFKIDAQEGGCIFDFWKRIMHSTKLDDIEMKTALNIRKFQAQHHITVANRMLTGNDYNVVQAQKNVVSISGKEHIENIPNSR</sequence>
<comment type="caution">
    <text evidence="1">The sequence shown here is derived from an EMBL/GenBank/DDBJ whole genome shotgun (WGS) entry which is preliminary data.</text>
</comment>
<name>A0A9N9CRK1_9GLOM</name>
<organism evidence="1 2">
    <name type="scientific">Paraglomus brasilianum</name>
    <dbReference type="NCBI Taxonomy" id="144538"/>
    <lineage>
        <taxon>Eukaryota</taxon>
        <taxon>Fungi</taxon>
        <taxon>Fungi incertae sedis</taxon>
        <taxon>Mucoromycota</taxon>
        <taxon>Glomeromycotina</taxon>
        <taxon>Glomeromycetes</taxon>
        <taxon>Paraglomerales</taxon>
        <taxon>Paraglomeraceae</taxon>
        <taxon>Paraglomus</taxon>
    </lineage>
</organism>
<dbReference type="OrthoDB" id="2429301at2759"/>
<proteinExistence type="predicted"/>